<dbReference type="SUPFAM" id="SSF56988">
    <property type="entry name" value="Anthrax protective antigen"/>
    <property type="match status" value="1"/>
</dbReference>
<keyword evidence="1" id="KW-0326">Glycosidase</keyword>
<evidence type="ECO:0000256" key="1">
    <source>
        <dbReference type="ARBA" id="ARBA00023295"/>
    </source>
</evidence>
<dbReference type="KEGG" id="sls:SLINC_4572"/>
<keyword evidence="1" id="KW-0378">Hydrolase</keyword>
<keyword evidence="4" id="KW-1185">Reference proteome</keyword>
<keyword evidence="2" id="KW-0624">Polysaccharide degradation</keyword>
<dbReference type="SUPFAM" id="SSF49265">
    <property type="entry name" value="Fibronectin type III"/>
    <property type="match status" value="2"/>
</dbReference>
<dbReference type="InterPro" id="IPR013783">
    <property type="entry name" value="Ig-like_fold"/>
</dbReference>
<gene>
    <name evidence="3" type="ORF">SLINC_4572</name>
</gene>
<dbReference type="STRING" id="1915.SLINC_4572"/>
<dbReference type="Gene3D" id="2.60.40.10">
    <property type="entry name" value="Immunoglobulins"/>
    <property type="match status" value="3"/>
</dbReference>
<dbReference type="Pfam" id="PF07691">
    <property type="entry name" value="PA14"/>
    <property type="match status" value="1"/>
</dbReference>
<proteinExistence type="predicted"/>
<dbReference type="OrthoDB" id="9815404at2"/>
<evidence type="ECO:0000313" key="3">
    <source>
        <dbReference type="EMBL" id="ANS66796.1"/>
    </source>
</evidence>
<sequence length="554" mass="57478">MPMRTTVPAAAVVLATAAGLLTAVAAPASAATTCTSPVYKRQFFANTSFSGTPKKTDCDNAIDQTWTGSPATGLPKDNFGVRYAVTRDFGSGGPFTLSASGLDGIRVYLDGVRKIDLWKNTSTTVSKTVNLTIPSGKHSLRVDYVNWTGSARVKFGYTPRTSATVDKVKPLTPTAASVSYDKATGKAKLTWAKNKEMDLAGYRVYRRLKGASFSATPLATTTSTTYTDSTLPVTGDTYYYEVRAYDKAGNSSSGTADLAVSTVDRTAPARVETVSALGTTAGNSLTWKAPWSNDVHHYEVWGAAPGHSDMDGPEIVFGTSWTDAVAPAGVLYDYAVVAVDAAGNLAPLSDPALVTRPVASSVPAPTALQGAPDDARTRLTWAAGEGEATGFRVYRRTEPTGAWTPLGTTDGASYDDTSAPKGTAYYYVAALDGSGAESVPSEGATVDRLTPATATGPAAPKLTLVNPGIPAGVLAQSPTQVTAAPGAGDEGRGLKGYAWEISGACGDSGVRLSTTGAISWTAPYNGPCTATVYSVDAYGRQGEQSSSVDFFVGR</sequence>
<reference evidence="3 4" key="1">
    <citation type="submission" date="2016-07" db="EMBL/GenBank/DDBJ databases">
        <title>Enhancement of antibiotic productionsby engineered nitrateutilization in actinobacteria.</title>
        <authorList>
            <person name="Meng S.C."/>
        </authorList>
    </citation>
    <scope>NUCLEOTIDE SEQUENCE [LARGE SCALE GENOMIC DNA]</scope>
    <source>
        <strain evidence="3 4">NRRL 2936</strain>
    </source>
</reference>
<name>A0A1B1MDU2_STRLN</name>
<dbReference type="GO" id="GO:0000272">
    <property type="term" value="P:polysaccharide catabolic process"/>
    <property type="evidence" value="ECO:0007669"/>
    <property type="project" value="UniProtKB-KW"/>
</dbReference>
<evidence type="ECO:0000256" key="2">
    <source>
        <dbReference type="ARBA" id="ARBA00023326"/>
    </source>
</evidence>
<dbReference type="PATRIC" id="fig|1915.4.peg.5072"/>
<dbReference type="InterPro" id="IPR011658">
    <property type="entry name" value="PA14_dom"/>
</dbReference>
<protein>
    <submittedName>
        <fullName evidence="3">Uncharacterized protein</fullName>
    </submittedName>
</protein>
<dbReference type="AlphaFoldDB" id="A0A1B1MDU2"/>
<dbReference type="InterPro" id="IPR003961">
    <property type="entry name" value="FN3_dom"/>
</dbReference>
<dbReference type="PROSITE" id="PS51820">
    <property type="entry name" value="PA14"/>
    <property type="match status" value="1"/>
</dbReference>
<keyword evidence="2" id="KW-0119">Carbohydrate metabolism</keyword>
<accession>A0A1B1MDU2</accession>
<dbReference type="Proteomes" id="UP000092598">
    <property type="component" value="Chromosome"/>
</dbReference>
<dbReference type="PROSITE" id="PS50853">
    <property type="entry name" value="FN3"/>
    <property type="match status" value="1"/>
</dbReference>
<organism evidence="3 4">
    <name type="scientific">Streptomyces lincolnensis</name>
    <dbReference type="NCBI Taxonomy" id="1915"/>
    <lineage>
        <taxon>Bacteria</taxon>
        <taxon>Bacillati</taxon>
        <taxon>Actinomycetota</taxon>
        <taxon>Actinomycetes</taxon>
        <taxon>Kitasatosporales</taxon>
        <taxon>Streptomycetaceae</taxon>
        <taxon>Streptomyces</taxon>
    </lineage>
</organism>
<dbReference type="InterPro" id="IPR036116">
    <property type="entry name" value="FN3_sf"/>
</dbReference>
<dbReference type="SMART" id="SM00758">
    <property type="entry name" value="PA14"/>
    <property type="match status" value="1"/>
</dbReference>
<dbReference type="GO" id="GO:0016798">
    <property type="term" value="F:hydrolase activity, acting on glycosyl bonds"/>
    <property type="evidence" value="ECO:0007669"/>
    <property type="project" value="UniProtKB-KW"/>
</dbReference>
<dbReference type="InterPro" id="IPR037524">
    <property type="entry name" value="PA14/GLEYA"/>
</dbReference>
<evidence type="ECO:0000313" key="4">
    <source>
        <dbReference type="Proteomes" id="UP000092598"/>
    </source>
</evidence>
<dbReference type="EMBL" id="CP016438">
    <property type="protein sequence ID" value="ANS66796.1"/>
    <property type="molecule type" value="Genomic_DNA"/>
</dbReference>